<reference evidence="1 2" key="1">
    <citation type="submission" date="2014-04" db="EMBL/GenBank/DDBJ databases">
        <title>The Genome Sequence of Thermoanaerobaculum aquaticum MP-01, The First Cultivated Group 23 Acidobacterium.</title>
        <authorList>
            <person name="Stamps B.W."/>
            <person name="Losey N.A."/>
            <person name="Lawson P.A."/>
            <person name="Stevenson B.S."/>
        </authorList>
    </citation>
    <scope>NUCLEOTIDE SEQUENCE [LARGE SCALE GENOMIC DNA]</scope>
    <source>
        <strain evidence="1 2">MP-01</strain>
    </source>
</reference>
<dbReference type="RefSeq" id="WP_038050102.1">
    <property type="nucleotide sequence ID" value="NZ_JMFG01000027.1"/>
</dbReference>
<sequence length="441" mass="48243">MGSDPNPAGDVLLAAVDMGYGHLRAASALSSQLGVPVSQVDRPPFATAHEARLWKVLRTAYTGLSRASQGRWGGRTLRWVLETLTEIPRLYPYRDLSAPNLAVKLATGLIRAGLGKEVVRVVREKDATLLTTFFAPALAAAHAGLRRVVCVVTDSDIARVWVPADPAGHPILYCAPSERAVRRLQAYGVPPHRVHLTGFPLPPELVNEGQEEQVAEAMARRLVRLDPAGTFRRQFRAELQGALPQLAEVSSPEPPRLTFAVGGAGAQAFMVRQFLPSLAPLLREGRLRLALVAGVNERVFRRFQQWVAEAHLDHLPPAVLQVLWEPTVEAYLASFHRLLADTDILWTKPSELTFFAALGIALVFAPPVGVHEVLNRRWALERGAGLKQEHPSAAGQWLADWLADGTLAGAAWNGFRRLPRRGGSRIAELLARLHADPQGLF</sequence>
<dbReference type="AlphaFoldDB" id="A0A062XUV2"/>
<dbReference type="OrthoDB" id="1550579at2"/>
<dbReference type="Proteomes" id="UP000027284">
    <property type="component" value="Unassembled WGS sequence"/>
</dbReference>
<organism evidence="1 2">
    <name type="scientific">Thermoanaerobaculum aquaticum</name>
    <dbReference type="NCBI Taxonomy" id="1312852"/>
    <lineage>
        <taxon>Bacteria</taxon>
        <taxon>Pseudomonadati</taxon>
        <taxon>Acidobacteriota</taxon>
        <taxon>Thermoanaerobaculia</taxon>
        <taxon>Thermoanaerobaculales</taxon>
        <taxon>Thermoanaerobaculaceae</taxon>
        <taxon>Thermoanaerobaculum</taxon>
    </lineage>
</organism>
<proteinExistence type="predicted"/>
<evidence type="ECO:0000313" key="2">
    <source>
        <dbReference type="Proteomes" id="UP000027284"/>
    </source>
</evidence>
<comment type="caution">
    <text evidence="1">The sequence shown here is derived from an EMBL/GenBank/DDBJ whole genome shotgun (WGS) entry which is preliminary data.</text>
</comment>
<keyword evidence="2" id="KW-1185">Reference proteome</keyword>
<protein>
    <recommendedName>
        <fullName evidence="3">Diacylglycerol glucosyltransferase N-terminal domain-containing protein</fullName>
    </recommendedName>
</protein>
<gene>
    <name evidence="1" type="ORF">EG19_07275</name>
</gene>
<evidence type="ECO:0008006" key="3">
    <source>
        <dbReference type="Google" id="ProtNLM"/>
    </source>
</evidence>
<accession>A0A062XUV2</accession>
<dbReference type="STRING" id="1312852.EG19_07275"/>
<dbReference type="EMBL" id="JMFG01000027">
    <property type="protein sequence ID" value="KDA53169.1"/>
    <property type="molecule type" value="Genomic_DNA"/>
</dbReference>
<evidence type="ECO:0000313" key="1">
    <source>
        <dbReference type="EMBL" id="KDA53169.1"/>
    </source>
</evidence>
<name>A0A062XUV2_9BACT</name>